<protein>
    <recommendedName>
        <fullName evidence="4">Twin-arginine translocation signal domain-containing protein</fullName>
    </recommendedName>
</protein>
<keyword evidence="3" id="KW-1185">Reference proteome</keyword>
<comment type="caution">
    <text evidence="2">The sequence shown here is derived from an EMBL/GenBank/DDBJ whole genome shotgun (WGS) entry which is preliminary data.</text>
</comment>
<name>A0ABP9X6P5_9CHLR</name>
<dbReference type="Proteomes" id="UP001428290">
    <property type="component" value="Unassembled WGS sequence"/>
</dbReference>
<dbReference type="NCBIfam" id="TIGR01409">
    <property type="entry name" value="TAT_signal_seq"/>
    <property type="match status" value="1"/>
</dbReference>
<evidence type="ECO:0000313" key="2">
    <source>
        <dbReference type="EMBL" id="GAA5531050.1"/>
    </source>
</evidence>
<accession>A0ABP9X6P5</accession>
<dbReference type="EMBL" id="BAABRU010000030">
    <property type="protein sequence ID" value="GAA5531050.1"/>
    <property type="molecule type" value="Genomic_DNA"/>
</dbReference>
<feature type="region of interest" description="Disordered" evidence="1">
    <location>
        <begin position="37"/>
        <end position="77"/>
    </location>
</feature>
<sequence length="77" mass="8390">MDSTANSTASVLGRRDFLKLLCVLAVALETTTVEEVYSHSVPPKHQRGSGYGAGRYGRGKYGKSPPLERVFIPHVTK</sequence>
<evidence type="ECO:0000313" key="3">
    <source>
        <dbReference type="Proteomes" id="UP001428290"/>
    </source>
</evidence>
<evidence type="ECO:0008006" key="4">
    <source>
        <dbReference type="Google" id="ProtNLM"/>
    </source>
</evidence>
<organism evidence="2 3">
    <name type="scientific">Herpetosiphon gulosus</name>
    <dbReference type="NCBI Taxonomy" id="1973496"/>
    <lineage>
        <taxon>Bacteria</taxon>
        <taxon>Bacillati</taxon>
        <taxon>Chloroflexota</taxon>
        <taxon>Chloroflexia</taxon>
        <taxon>Herpetosiphonales</taxon>
        <taxon>Herpetosiphonaceae</taxon>
        <taxon>Herpetosiphon</taxon>
    </lineage>
</organism>
<reference evidence="2 3" key="1">
    <citation type="submission" date="2024-02" db="EMBL/GenBank/DDBJ databases">
        <title>Herpetosiphon gulosus NBRC 112829.</title>
        <authorList>
            <person name="Ichikawa N."/>
            <person name="Katano-Makiyama Y."/>
            <person name="Hidaka K."/>
        </authorList>
    </citation>
    <scope>NUCLEOTIDE SEQUENCE [LARGE SCALE GENOMIC DNA]</scope>
    <source>
        <strain evidence="2 3">NBRC 112829</strain>
    </source>
</reference>
<evidence type="ECO:0000256" key="1">
    <source>
        <dbReference type="SAM" id="MobiDB-lite"/>
    </source>
</evidence>
<gene>
    <name evidence="2" type="ORF">Hgul01_04874</name>
</gene>
<proteinExistence type="predicted"/>
<dbReference type="InterPro" id="IPR019546">
    <property type="entry name" value="TAT_signal_bac_arc"/>
</dbReference>